<evidence type="ECO:0000259" key="5">
    <source>
        <dbReference type="Pfam" id="PF08245"/>
    </source>
</evidence>
<protein>
    <recommendedName>
        <fullName evidence="8">Mur ligase central domain-containing protein</fullName>
    </recommendedName>
</protein>
<dbReference type="GO" id="GO:0016881">
    <property type="term" value="F:acid-amino acid ligase activity"/>
    <property type="evidence" value="ECO:0007669"/>
    <property type="project" value="InterPro"/>
</dbReference>
<dbReference type="InterPro" id="IPR051046">
    <property type="entry name" value="MurCDEF_CellWall_CoF430Synth"/>
</dbReference>
<dbReference type="PANTHER" id="PTHR43024">
    <property type="entry name" value="UDP-N-ACETYLMURAMOYL-TRIPEPTIDE--D-ALANYL-D-ALANINE LIGASE"/>
    <property type="match status" value="1"/>
</dbReference>
<keyword evidence="3" id="KW-0067">ATP-binding</keyword>
<dbReference type="InterPro" id="IPR036565">
    <property type="entry name" value="Mur-like_cat_sf"/>
</dbReference>
<dbReference type="EMBL" id="CP040004">
    <property type="protein sequence ID" value="QCT42376.1"/>
    <property type="molecule type" value="Genomic_DNA"/>
</dbReference>
<evidence type="ECO:0000313" key="7">
    <source>
        <dbReference type="Proteomes" id="UP000310639"/>
    </source>
</evidence>
<dbReference type="InterPro" id="IPR013221">
    <property type="entry name" value="Mur_ligase_cen"/>
</dbReference>
<gene>
    <name evidence="6" type="ORF">FBF37_02765</name>
</gene>
<organism evidence="6 7">
    <name type="scientific">Candidatus Nanosynbacter featherlites</name>
    <dbReference type="NCBI Taxonomy" id="2572088"/>
    <lineage>
        <taxon>Bacteria</taxon>
        <taxon>Candidatus Saccharimonadota</taxon>
        <taxon>Candidatus Saccharimonadia</taxon>
        <taxon>Candidatus Nanosynbacterales</taxon>
        <taxon>Candidatus Nanosynbacteraceae</taxon>
        <taxon>Candidatus Nanosynbacter</taxon>
    </lineage>
</organism>
<dbReference type="AlphaFoldDB" id="A0A4V1GDN2"/>
<keyword evidence="2" id="KW-0547">Nucleotide-binding</keyword>
<accession>A0A4V1GDN2</accession>
<dbReference type="KEGG" id="nft:FBF37_02765"/>
<dbReference type="SUPFAM" id="SSF53623">
    <property type="entry name" value="MurD-like peptide ligases, catalytic domain"/>
    <property type="match status" value="1"/>
</dbReference>
<keyword evidence="7" id="KW-1185">Reference proteome</keyword>
<dbReference type="Proteomes" id="UP000310639">
    <property type="component" value="Chromosome"/>
</dbReference>
<dbReference type="RefSeq" id="WP_138079271.1">
    <property type="nucleotide sequence ID" value="NZ_CP040004.1"/>
</dbReference>
<sequence length="432" mass="47988">MFRRSFEKKIPLLVREFFASHADVKLIAVTGSTGKTSAKIAIGTVLSQRYAIAMPQLEPKSHMQTLLQIMGVRYPEGPEKKWGFFARRNMYRAVKKRARAEHPEVQVIVQEFSPQTIGFHDWFKTVILPDIAVITSVTTGRMRVEHTIEEVAQEMITLGNNSRMALINRDDIEGRFAAFVTNPNITTYGTSGVAEYYFDEHDFSLTEGHFGAMVSPEYPEGIQTQLKLLGEHNVRPAVAAMAVAVKLGMDVGSIQRGLEALRPIPGRMQLLRGADGTILLDDSYSASPSTTTAAIQTLYSLSAPQKIAVLGNINGLRESMPQEMSKLGYLCSPNELDWVVTVGEMANQYLAPSARQRGCQVKECKDAIEAGSFVRDKLKKDGIALFKGSSGGVWLEEAIKINLHTAIDENKLVRQTPEWIARKNAFFSRFSD</sequence>
<reference evidence="6 7" key="1">
    <citation type="submission" date="2019-04" db="EMBL/GenBank/DDBJ databases">
        <title>Saccharibacteria TM7 genomes.</title>
        <authorList>
            <person name="Bor B."/>
            <person name="He X."/>
            <person name="Chen T."/>
            <person name="Dewhirst F.E."/>
        </authorList>
    </citation>
    <scope>NUCLEOTIDE SEQUENCE [LARGE SCALE GENOMIC DNA]</scope>
    <source>
        <strain evidence="6 7">BB001</strain>
    </source>
</reference>
<feature type="domain" description="Mur ligase C-terminal" evidence="4">
    <location>
        <begin position="266"/>
        <end position="389"/>
    </location>
</feature>
<proteinExistence type="predicted"/>
<keyword evidence="1" id="KW-0436">Ligase</keyword>
<dbReference type="InterPro" id="IPR036615">
    <property type="entry name" value="Mur_ligase_C_dom_sf"/>
</dbReference>
<evidence type="ECO:0000259" key="4">
    <source>
        <dbReference type="Pfam" id="PF02875"/>
    </source>
</evidence>
<dbReference type="PANTHER" id="PTHR43024:SF1">
    <property type="entry name" value="UDP-N-ACETYLMURAMOYL-TRIPEPTIDE--D-ALANYL-D-ALANINE LIGASE"/>
    <property type="match status" value="1"/>
</dbReference>
<dbReference type="SUPFAM" id="SSF53244">
    <property type="entry name" value="MurD-like peptide ligases, peptide-binding domain"/>
    <property type="match status" value="1"/>
</dbReference>
<feature type="domain" description="Mur ligase central" evidence="5">
    <location>
        <begin position="29"/>
        <end position="244"/>
    </location>
</feature>
<dbReference type="Pfam" id="PF08245">
    <property type="entry name" value="Mur_ligase_M"/>
    <property type="match status" value="1"/>
</dbReference>
<evidence type="ECO:0000256" key="1">
    <source>
        <dbReference type="ARBA" id="ARBA00022598"/>
    </source>
</evidence>
<name>A0A4V1GDN2_9BACT</name>
<evidence type="ECO:0000256" key="2">
    <source>
        <dbReference type="ARBA" id="ARBA00022741"/>
    </source>
</evidence>
<evidence type="ECO:0000256" key="3">
    <source>
        <dbReference type="ARBA" id="ARBA00022840"/>
    </source>
</evidence>
<dbReference type="Pfam" id="PF02875">
    <property type="entry name" value="Mur_ligase_C"/>
    <property type="match status" value="1"/>
</dbReference>
<dbReference type="GO" id="GO:0005524">
    <property type="term" value="F:ATP binding"/>
    <property type="evidence" value="ECO:0007669"/>
    <property type="project" value="UniProtKB-KW"/>
</dbReference>
<dbReference type="InterPro" id="IPR004101">
    <property type="entry name" value="Mur_ligase_C"/>
</dbReference>
<evidence type="ECO:0008006" key="8">
    <source>
        <dbReference type="Google" id="ProtNLM"/>
    </source>
</evidence>
<dbReference type="OrthoDB" id="9801978at2"/>
<dbReference type="Gene3D" id="3.40.1190.10">
    <property type="entry name" value="Mur-like, catalytic domain"/>
    <property type="match status" value="1"/>
</dbReference>
<evidence type="ECO:0000313" key="6">
    <source>
        <dbReference type="EMBL" id="QCT42376.1"/>
    </source>
</evidence>
<dbReference type="Gene3D" id="3.90.190.20">
    <property type="entry name" value="Mur ligase, C-terminal domain"/>
    <property type="match status" value="1"/>
</dbReference>